<evidence type="ECO:0000256" key="4">
    <source>
        <dbReference type="ARBA" id="ARBA00018836"/>
    </source>
</evidence>
<organism evidence="10 11">
    <name type="scientific">Desulfosarcina ovata subsp. ovata</name>
    <dbReference type="NCBI Taxonomy" id="2752305"/>
    <lineage>
        <taxon>Bacteria</taxon>
        <taxon>Pseudomonadati</taxon>
        <taxon>Thermodesulfobacteriota</taxon>
        <taxon>Desulfobacteria</taxon>
        <taxon>Desulfobacterales</taxon>
        <taxon>Desulfosarcinaceae</taxon>
        <taxon>Desulfosarcina</taxon>
    </lineage>
</organism>
<sequence>MAADAGSHSLNSPGHIFPLKARSGGVLERPGHTEASVDLMALAGLKPCGVLCELTNPDGTMARLPEVVAFSGKHQMPVLTIADLVAYRRSLMKKAG</sequence>
<evidence type="ECO:0000256" key="2">
    <source>
        <dbReference type="ARBA" id="ARBA00004904"/>
    </source>
</evidence>
<dbReference type="RefSeq" id="WP_231717156.1">
    <property type="nucleotide sequence ID" value="NZ_AP021879.1"/>
</dbReference>
<dbReference type="GO" id="GO:0008686">
    <property type="term" value="F:3,4-dihydroxy-2-butanone-4-phosphate synthase activity"/>
    <property type="evidence" value="ECO:0007669"/>
    <property type="project" value="UniProtKB-EC"/>
</dbReference>
<evidence type="ECO:0000256" key="3">
    <source>
        <dbReference type="ARBA" id="ARBA00012153"/>
    </source>
</evidence>
<keyword evidence="8" id="KW-0464">Manganese</keyword>
<proteinExistence type="predicted"/>
<keyword evidence="11" id="KW-1185">Reference proteome</keyword>
<evidence type="ECO:0000256" key="8">
    <source>
        <dbReference type="ARBA" id="ARBA00023211"/>
    </source>
</evidence>
<dbReference type="GO" id="GO:0005829">
    <property type="term" value="C:cytosol"/>
    <property type="evidence" value="ECO:0007669"/>
    <property type="project" value="TreeGrafter"/>
</dbReference>
<dbReference type="AlphaFoldDB" id="A0A5K8AIA7"/>
<dbReference type="InterPro" id="IPR017945">
    <property type="entry name" value="DHBP_synth_RibB-like_a/b_dom"/>
</dbReference>
<dbReference type="UniPathway" id="UPA00275">
    <property type="reaction ID" value="UER00399"/>
</dbReference>
<reference evidence="10 11" key="1">
    <citation type="submission" date="2019-11" db="EMBL/GenBank/DDBJ databases">
        <title>Comparative genomics of hydrocarbon-degrading Desulfosarcina strains.</title>
        <authorList>
            <person name="Watanabe M."/>
            <person name="Kojima H."/>
            <person name="Fukui M."/>
        </authorList>
    </citation>
    <scope>NUCLEOTIDE SEQUENCE [LARGE SCALE GENOMIC DNA]</scope>
    <source>
        <strain evidence="11">oXyS1</strain>
    </source>
</reference>
<dbReference type="GO" id="GO:0009231">
    <property type="term" value="P:riboflavin biosynthetic process"/>
    <property type="evidence" value="ECO:0007669"/>
    <property type="project" value="UniProtKB-UniPathway"/>
</dbReference>
<protein>
    <recommendedName>
        <fullName evidence="4">3,4-dihydroxy-2-butanone 4-phosphate synthase</fullName>
        <ecNumber evidence="3">4.1.99.12</ecNumber>
    </recommendedName>
</protein>
<evidence type="ECO:0000256" key="9">
    <source>
        <dbReference type="ARBA" id="ARBA00023239"/>
    </source>
</evidence>
<accession>A0A5K8AIA7</accession>
<dbReference type="SUPFAM" id="SSF55821">
    <property type="entry name" value="YrdC/RibB"/>
    <property type="match status" value="1"/>
</dbReference>
<dbReference type="EMBL" id="AP021879">
    <property type="protein sequence ID" value="BBO92413.1"/>
    <property type="molecule type" value="Genomic_DNA"/>
</dbReference>
<gene>
    <name evidence="10" type="ORF">DSCOOX_55930</name>
</gene>
<name>A0A5K8AIA7_9BACT</name>
<dbReference type="Proteomes" id="UP000422108">
    <property type="component" value="Chromosome"/>
</dbReference>
<keyword evidence="6" id="KW-0479">Metal-binding</keyword>
<evidence type="ECO:0000313" key="10">
    <source>
        <dbReference type="EMBL" id="BBO92413.1"/>
    </source>
</evidence>
<keyword evidence="7" id="KW-0460">Magnesium</keyword>
<dbReference type="InterPro" id="IPR000422">
    <property type="entry name" value="DHBP_synthase_RibB"/>
</dbReference>
<evidence type="ECO:0000256" key="6">
    <source>
        <dbReference type="ARBA" id="ARBA00022723"/>
    </source>
</evidence>
<evidence type="ECO:0000313" key="11">
    <source>
        <dbReference type="Proteomes" id="UP000422108"/>
    </source>
</evidence>
<evidence type="ECO:0000256" key="7">
    <source>
        <dbReference type="ARBA" id="ARBA00022842"/>
    </source>
</evidence>
<dbReference type="PANTHER" id="PTHR21327:SF38">
    <property type="entry name" value="3,4-DIHYDROXY-2-BUTANONE 4-PHOSPHATE SYNTHASE"/>
    <property type="match status" value="1"/>
</dbReference>
<keyword evidence="9" id="KW-0456">Lyase</keyword>
<evidence type="ECO:0000256" key="1">
    <source>
        <dbReference type="ARBA" id="ARBA00002284"/>
    </source>
</evidence>
<dbReference type="Gene3D" id="3.90.870.10">
    <property type="entry name" value="DHBP synthase"/>
    <property type="match status" value="1"/>
</dbReference>
<evidence type="ECO:0000256" key="5">
    <source>
        <dbReference type="ARBA" id="ARBA00022619"/>
    </source>
</evidence>
<comment type="pathway">
    <text evidence="2">Cofactor biosynthesis; riboflavin biosynthesis; 2-hydroxy-3-oxobutyl phosphate from D-ribulose 5-phosphate: step 1/1.</text>
</comment>
<keyword evidence="5" id="KW-0686">Riboflavin biosynthesis</keyword>
<dbReference type="GO" id="GO:0046872">
    <property type="term" value="F:metal ion binding"/>
    <property type="evidence" value="ECO:0007669"/>
    <property type="project" value="UniProtKB-KW"/>
</dbReference>
<dbReference type="Pfam" id="PF00926">
    <property type="entry name" value="DHBP_synthase"/>
    <property type="match status" value="1"/>
</dbReference>
<comment type="function">
    <text evidence="1">Catalyzes the conversion of D-ribulose 5-phosphate to formate and 3,4-dihydroxy-2-butanone 4-phosphate.</text>
</comment>
<dbReference type="PANTHER" id="PTHR21327">
    <property type="entry name" value="GTP CYCLOHYDROLASE II-RELATED"/>
    <property type="match status" value="1"/>
</dbReference>
<dbReference type="EC" id="4.1.99.12" evidence="3"/>